<sequence length="215" mass="25334">MGEGGRVMFWNRKDYRQKHIQIIIRKENYVESTSFESTDLSFIRFRDEKIPVKLSHNGSNYYATTSIYNLESSGYEVTVVVDGELCYRTRDVEQPMVTFREQMKAINDSFEEMKKRQRELESFNNEEPNLLEIRLKDTDSVPEVWYRGTRVDEGTNGLVDVYMHWHTRDFNKPTELLATLEFIEGTDIDAKRVEVFIDEEGERGSFNLLKDEIDG</sequence>
<dbReference type="AlphaFoldDB" id="A0A1L8SNG4"/>
<keyword evidence="2" id="KW-1185">Reference proteome</keyword>
<dbReference type="RefSeq" id="WP_379971608.1">
    <property type="nucleotide sequence ID" value="NZ_JBHSHN010000011.1"/>
</dbReference>
<dbReference type="Proteomes" id="UP000183700">
    <property type="component" value="Unassembled WGS sequence"/>
</dbReference>
<evidence type="ECO:0000313" key="2">
    <source>
        <dbReference type="Proteomes" id="UP000183700"/>
    </source>
</evidence>
<evidence type="ECO:0000313" key="1">
    <source>
        <dbReference type="EMBL" id="OJG33596.1"/>
    </source>
</evidence>
<comment type="caution">
    <text evidence="1">The sequence shown here is derived from an EMBL/GenBank/DDBJ whole genome shotgun (WGS) entry which is preliminary data.</text>
</comment>
<gene>
    <name evidence="1" type="ORF">RV00_GL001014</name>
</gene>
<name>A0A1L8SNG4_9ENTE</name>
<dbReference type="EMBL" id="JXKM01000018">
    <property type="protein sequence ID" value="OJG33596.1"/>
    <property type="molecule type" value="Genomic_DNA"/>
</dbReference>
<reference evidence="1 2" key="1">
    <citation type="submission" date="2014-12" db="EMBL/GenBank/DDBJ databases">
        <title>Draft genome sequences of 29 type strains of Enterococci.</title>
        <authorList>
            <person name="Zhong Z."/>
            <person name="Sun Z."/>
            <person name="Liu W."/>
            <person name="Zhang W."/>
            <person name="Zhang H."/>
        </authorList>
    </citation>
    <scope>NUCLEOTIDE SEQUENCE [LARGE SCALE GENOMIC DNA]</scope>
    <source>
        <strain evidence="1 2">DSM 22802</strain>
    </source>
</reference>
<protein>
    <submittedName>
        <fullName evidence="1">Uncharacterized protein</fullName>
    </submittedName>
</protein>
<accession>A0A1L8SNG4</accession>
<organism evidence="1 2">
    <name type="scientific">Enterococcus devriesei</name>
    <dbReference type="NCBI Taxonomy" id="319970"/>
    <lineage>
        <taxon>Bacteria</taxon>
        <taxon>Bacillati</taxon>
        <taxon>Bacillota</taxon>
        <taxon>Bacilli</taxon>
        <taxon>Lactobacillales</taxon>
        <taxon>Enterococcaceae</taxon>
        <taxon>Enterococcus</taxon>
    </lineage>
</organism>
<proteinExistence type="predicted"/>